<comment type="caution">
    <text evidence="1">The sequence shown here is derived from an EMBL/GenBank/DDBJ whole genome shotgun (WGS) entry which is preliminary data.</text>
</comment>
<dbReference type="Proteomes" id="UP001177260">
    <property type="component" value="Unassembled WGS sequence"/>
</dbReference>
<reference evidence="1 2" key="1">
    <citation type="journal article" date="2023" name="ACS Omega">
        <title>Identification of the Neoaspergillic Acid Biosynthesis Gene Cluster by Establishing an In Vitro CRISPR-Ribonucleoprotein Genetic System in Aspergillus melleus.</title>
        <authorList>
            <person name="Yuan B."/>
            <person name="Grau M.F."/>
            <person name="Murata R.M."/>
            <person name="Torok T."/>
            <person name="Venkateswaran K."/>
            <person name="Stajich J.E."/>
            <person name="Wang C.C.C."/>
        </authorList>
    </citation>
    <scope>NUCLEOTIDE SEQUENCE [LARGE SCALE GENOMIC DNA]</scope>
    <source>
        <strain evidence="1 2">IMV 1140</strain>
    </source>
</reference>
<sequence length="413" mass="45715">MPPQPRAAVSTSGLLSRSKTGCGSCRRRKKKCDETHPVCNGCQRNNLTCTWPEQFPDSSPAPQTRRPRRRQNLADGGNRLPPELAAMVTVFATPSDQLVRRLLTHFSHFGPTWLTSRIGNKRTRILGHLFPETMENPLISNCVLMVAAGDLVKYDPFDVPVQAAAVEFYGAAVEGLREAVGMQGSREDVSDHNLLAVLLFCLHETQNYTSSERLIPHINAAATLITQRLHTVPANSELRKFLLEMFCYLFSLTAFSHASSLSLHQGNQIFETPGLMEYLQGGAILGTSQKALFVVFRVSILLSQLPSARTSLNGELDPKTKSKLLATETQLQTTQAPFIPTSNMNTETLSDGITFECYRLACLIYLRYTIAPSTPICDPYVQSLVSQFITYLSYLPESPSDGFICWPVVVVDA</sequence>
<accession>A0ACC3B3Q4</accession>
<dbReference type="EMBL" id="JAOPJF010000027">
    <property type="protein sequence ID" value="KAK1145026.1"/>
    <property type="molecule type" value="Genomic_DNA"/>
</dbReference>
<protein>
    <submittedName>
        <fullName evidence="1">Uncharacterized protein</fullName>
    </submittedName>
</protein>
<evidence type="ECO:0000313" key="2">
    <source>
        <dbReference type="Proteomes" id="UP001177260"/>
    </source>
</evidence>
<name>A0ACC3B3Q4_9EURO</name>
<organism evidence="1 2">
    <name type="scientific">Aspergillus melleus</name>
    <dbReference type="NCBI Taxonomy" id="138277"/>
    <lineage>
        <taxon>Eukaryota</taxon>
        <taxon>Fungi</taxon>
        <taxon>Dikarya</taxon>
        <taxon>Ascomycota</taxon>
        <taxon>Pezizomycotina</taxon>
        <taxon>Eurotiomycetes</taxon>
        <taxon>Eurotiomycetidae</taxon>
        <taxon>Eurotiales</taxon>
        <taxon>Aspergillaceae</taxon>
        <taxon>Aspergillus</taxon>
        <taxon>Aspergillus subgen. Circumdati</taxon>
    </lineage>
</organism>
<keyword evidence="2" id="KW-1185">Reference proteome</keyword>
<proteinExistence type="predicted"/>
<evidence type="ECO:0000313" key="1">
    <source>
        <dbReference type="EMBL" id="KAK1145026.1"/>
    </source>
</evidence>
<gene>
    <name evidence="1" type="ORF">N8T08_004741</name>
</gene>